<dbReference type="EMBL" id="ATAX01000007">
    <property type="protein sequence ID" value="EWM54984.1"/>
    <property type="molecule type" value="Genomic_DNA"/>
</dbReference>
<dbReference type="PATRIC" id="fig|1341157.4.peg.325"/>
<evidence type="ECO:0000313" key="2">
    <source>
        <dbReference type="EMBL" id="EWM54984.1"/>
    </source>
</evidence>
<evidence type="ECO:0000313" key="3">
    <source>
        <dbReference type="Proteomes" id="UP000019365"/>
    </source>
</evidence>
<dbReference type="OrthoDB" id="1818928at2"/>
<dbReference type="RefSeq" id="WP_037296593.1">
    <property type="nucleotide sequence ID" value="NZ_ATAX01000007.1"/>
</dbReference>
<name>W7UUY6_RUMFL</name>
<dbReference type="PROSITE" id="PS51257">
    <property type="entry name" value="PROKAR_LIPOPROTEIN"/>
    <property type="match status" value="1"/>
</dbReference>
<comment type="caution">
    <text evidence="2">The sequence shown here is derived from an EMBL/GenBank/DDBJ whole genome shotgun (WGS) entry which is preliminary data.</text>
</comment>
<dbReference type="Gene3D" id="2.60.40.1080">
    <property type="match status" value="1"/>
</dbReference>
<feature type="chain" id="PRO_5038475473" description="BIG2 domain-containing protein" evidence="1">
    <location>
        <begin position="25"/>
        <end position="669"/>
    </location>
</feature>
<sequence>MKKGRLLITSLLVAAITASSSCTLDPPEDGEKRINPESEQMVYAPELDPGVHELITNHRYKSLDNKEALRFETAVTPEEASNGTPVELLDSSGKTISKMFDDGTHMDRIAGDGIYTCSYKPNPKIEASFSYTARIGNISTEPASVRYFDKITTQDVKDMGDVSRSLAVIQSAYTDSEGYIPDDKKADALTEAGEYVKELYNNGAVLEYRVNQQYNNIVMKLNSGFTLVYSTPGREDLDSGSAQSPNTPDYAVKKLTLKGYRPFADYDNDDYSYKIGEVLERCFRKITGTPDFHNCIIDKDVDKGKKVSPQSVMDFGRDQVIFWASHGGFDGVVHSFLCTVEELHAENYDDDPNNDINDGAPRYTDDDIFEDRIILQACTGDNLDDLIRDSIDPTKPEIPTGPSFLSYRQNMSDPYECESYIRQLGSTQPTDSTMTPGDYLTPGVVYHPCITAEYISAHCGDMTNSFVFLSACSPLKDSVLAASFINKNCNVVVGFDDTVHIDFAEQTITTLVDYMCTPSTRPSGTPSDYQPVSKFLDSWGTDYHAATNRRPAFKTRLIAFGNKDYKFAEAIADDLFNAREDAEIRLGYLSLEATYINVDYRKPRKVEITSYPDGYGPEDIIWTTDDEDIAVINKDGIVIGIQEGGSTRISAVTKDGLYTQKCFIHVRKE</sequence>
<reference evidence="2 3" key="1">
    <citation type="journal article" date="2014" name="PLoS ONE">
        <title>Rumen cellulosomics: divergent fiber-degrading strategies revealed by comparative genome-wide analysis of six ruminococcal strains.</title>
        <authorList>
            <person name="Dassa B."/>
            <person name="Borovok I."/>
            <person name="Ruimy-Israeli V."/>
            <person name="Lamed R."/>
            <person name="Flint H.J."/>
            <person name="Duncan S.H."/>
            <person name="Henrissat B."/>
            <person name="Coutinho P."/>
            <person name="Morrison M."/>
            <person name="Mosoni P."/>
            <person name="Yeoman C.J."/>
            <person name="White B.A."/>
            <person name="Bayer E.A."/>
        </authorList>
    </citation>
    <scope>NUCLEOTIDE SEQUENCE [LARGE SCALE GENOMIC DNA]</scope>
    <source>
        <strain evidence="2 3">007c</strain>
    </source>
</reference>
<dbReference type="Proteomes" id="UP000019365">
    <property type="component" value="Unassembled WGS sequence"/>
</dbReference>
<feature type="signal peptide" evidence="1">
    <location>
        <begin position="1"/>
        <end position="24"/>
    </location>
</feature>
<evidence type="ECO:0008006" key="4">
    <source>
        <dbReference type="Google" id="ProtNLM"/>
    </source>
</evidence>
<dbReference type="AlphaFoldDB" id="W7UUY6"/>
<organism evidence="2 3">
    <name type="scientific">Ruminococcus flavefaciens 007c</name>
    <dbReference type="NCBI Taxonomy" id="1341157"/>
    <lineage>
        <taxon>Bacteria</taxon>
        <taxon>Bacillati</taxon>
        <taxon>Bacillota</taxon>
        <taxon>Clostridia</taxon>
        <taxon>Eubacteriales</taxon>
        <taxon>Oscillospiraceae</taxon>
        <taxon>Ruminococcus</taxon>
    </lineage>
</organism>
<keyword evidence="3" id="KW-1185">Reference proteome</keyword>
<proteinExistence type="predicted"/>
<keyword evidence="1" id="KW-0732">Signal</keyword>
<protein>
    <recommendedName>
        <fullName evidence="4">BIG2 domain-containing protein</fullName>
    </recommendedName>
</protein>
<accession>W7UUY6</accession>
<dbReference type="InterPro" id="IPR008964">
    <property type="entry name" value="Invasin/intimin_cell_adhesion"/>
</dbReference>
<evidence type="ECO:0000256" key="1">
    <source>
        <dbReference type="SAM" id="SignalP"/>
    </source>
</evidence>
<dbReference type="SUPFAM" id="SSF49373">
    <property type="entry name" value="Invasin/intimin cell-adhesion fragments"/>
    <property type="match status" value="1"/>
</dbReference>
<dbReference type="eggNOG" id="ENOG502ZQST">
    <property type="taxonomic scope" value="Bacteria"/>
</dbReference>
<gene>
    <name evidence="2" type="ORF">RF007C_03035</name>
</gene>
<dbReference type="NCBIfam" id="NF041940">
    <property type="entry name" value="choice_anch_X"/>
    <property type="match status" value="1"/>
</dbReference>